<sequence length="1080" mass="115247">MLLSGVCLLRTARGERAIHKSLVLNCSLKIDLVGLHGARGLSRSRFIRSKPQQRQTAVCSFLNSKSRIAFQRRLHLNSGYCYRRRGIRKAAVVDVAATGTTGDADCSAGATDAAETAAASFVKIIDNSHLSGSFNSLSNKLTKIIDDGSFALQSPGDIYKLLHPVDALQHAAVRQLQESAAKVAAAVKAEPPAATAPAAAATTATASAFLAHARAALVVVRRLGDLRAKVQRIAARGERLKQQQQKQQQQQRLAESASTGRASSLLGFGAVADAACPVPAPLAAELRAVADCMHTAGRALPLSDVLQLCCGLAQVRCCSPSLGYVPLQRLLHLLQQQTQTQEHEGIGAQEAALGLQLAASLLQQNVAEQPPTGFVRQHLTLSRSCRDRQQGSAATNSVSPCASPSLFASGDECSGFLEVQQRGRAAAVLGEGGALLRLSLFVSAHLLVLLARSKVLRKRLSLRCCVHTAHACVLLASQEGISRCMQVQQQQQLTPELFAAAVNMQPSTLSAASAHAAAAAAAAVSGHAWNHEDMHAFPDSPQPISHQPFLAAGTPRLSDAAARPPFAAATAAAPLQQLDALVDFGASDCLAVAALLRTVQQTLAPKLAILLLTEAAARSRRHHGDCGSAEHLLGVAMAAAAKASPTCASRKKLLLLLLRRLEQQKQQHKLWCSDCARLGDMYQRVCGASATHAHQHLALGTCRDAKMNPATLASICRSLAIAGVRVGWRGLSFMFDCIVVSLLEFLNVKPGNISLGKVSLASQGRKEDSKNSTAGAVSAVVSAAPLCSRTAAHQERGAAVCCPAATPSTGQSKFVVAYGSWCTVFWATSKLLKASYASVLPCSRVDLKLQQVLARKMLWLLVANIAAAEPADIAQIADGLRLLLLLDLKAAAKASPSVESEEERRWPLVLRRQRLFQVEQLLEAVQAITSHFMSYHTRFNQLELLSVLRLLVQLDLLSCIDCSTTSVPRGHAHSSPHEEASCLTVLRSAHVSTPFVASFLRCALGQYLNLSRRQHFIAQTAECPDQEVSASLAAYAQGLLLSIILKYPEELRRLPKALTKGVLKQAGVKQLSQCRWKTLT</sequence>
<evidence type="ECO:0000313" key="2">
    <source>
        <dbReference type="EMBL" id="CDJ61574.1"/>
    </source>
</evidence>
<dbReference type="RefSeq" id="XP_013338224.1">
    <property type="nucleotide sequence ID" value="XM_013482770.1"/>
</dbReference>
<dbReference type="VEuPathDB" id="ToxoDB:EMWEY_00042480"/>
<dbReference type="EMBL" id="HG722138">
    <property type="protein sequence ID" value="CDJ61574.1"/>
    <property type="molecule type" value="Genomic_DNA"/>
</dbReference>
<protein>
    <submittedName>
        <fullName evidence="2">Uncharacterized protein</fullName>
    </submittedName>
</protein>
<evidence type="ECO:0000256" key="1">
    <source>
        <dbReference type="SAM" id="MobiDB-lite"/>
    </source>
</evidence>
<dbReference type="AlphaFoldDB" id="U6MGK5"/>
<dbReference type="PANTHER" id="PTHR24330">
    <property type="entry name" value="HOMEOBOX PROTEIN BARH-LIKE"/>
    <property type="match status" value="1"/>
</dbReference>
<dbReference type="OMA" id="AYGSWCT"/>
<dbReference type="OrthoDB" id="349259at2759"/>
<dbReference type="Proteomes" id="UP000030763">
    <property type="component" value="Unassembled WGS sequence"/>
</dbReference>
<gene>
    <name evidence="2" type="ORF">EMWEY_00042480</name>
</gene>
<dbReference type="InterPro" id="IPR052145">
    <property type="entry name" value="Mediator/Homeobox_domain"/>
</dbReference>
<proteinExistence type="predicted"/>
<evidence type="ECO:0000313" key="3">
    <source>
        <dbReference type="Proteomes" id="UP000030763"/>
    </source>
</evidence>
<dbReference type="GeneID" id="25338234"/>
<feature type="region of interest" description="Disordered" evidence="1">
    <location>
        <begin position="237"/>
        <end position="256"/>
    </location>
</feature>
<reference evidence="2" key="2">
    <citation type="submission" date="2013-10" db="EMBL/GenBank/DDBJ databases">
        <authorList>
            <person name="Aslett M."/>
        </authorList>
    </citation>
    <scope>NUCLEOTIDE SEQUENCE [LARGE SCALE GENOMIC DNA]</scope>
    <source>
        <strain evidence="2">Weybridge</strain>
    </source>
</reference>
<accession>U6MGK5</accession>
<reference evidence="2" key="1">
    <citation type="submission" date="2013-10" db="EMBL/GenBank/DDBJ databases">
        <title>Genomic analysis of the causative agents of coccidiosis in chickens.</title>
        <authorList>
            <person name="Reid A.J."/>
            <person name="Blake D."/>
            <person name="Billington K."/>
            <person name="Browne H."/>
            <person name="Dunn M."/>
            <person name="Hung S."/>
            <person name="Kawahara F."/>
            <person name="Miranda-Saavedra D."/>
            <person name="Mourier T."/>
            <person name="Nagra H."/>
            <person name="Otto T.D."/>
            <person name="Rawlings N."/>
            <person name="Sanchez A."/>
            <person name="Sanders M."/>
            <person name="Subramaniam C."/>
            <person name="Tay Y."/>
            <person name="Dear P."/>
            <person name="Doerig C."/>
            <person name="Gruber A."/>
            <person name="Parkinson J."/>
            <person name="Shirley M."/>
            <person name="Wan K.L."/>
            <person name="Berriman M."/>
            <person name="Tomley F."/>
            <person name="Pain A."/>
        </authorList>
    </citation>
    <scope>NUCLEOTIDE SEQUENCE [LARGE SCALE GENOMIC DNA]</scope>
    <source>
        <strain evidence="2">Weybridge</strain>
    </source>
</reference>
<keyword evidence="3" id="KW-1185">Reference proteome</keyword>
<organism evidence="2 3">
    <name type="scientific">Eimeria maxima</name>
    <name type="common">Coccidian parasite</name>
    <dbReference type="NCBI Taxonomy" id="5804"/>
    <lineage>
        <taxon>Eukaryota</taxon>
        <taxon>Sar</taxon>
        <taxon>Alveolata</taxon>
        <taxon>Apicomplexa</taxon>
        <taxon>Conoidasida</taxon>
        <taxon>Coccidia</taxon>
        <taxon>Eucoccidiorida</taxon>
        <taxon>Eimeriorina</taxon>
        <taxon>Eimeriidae</taxon>
        <taxon>Eimeria</taxon>
    </lineage>
</organism>
<feature type="compositionally biased region" description="Low complexity" evidence="1">
    <location>
        <begin position="242"/>
        <end position="251"/>
    </location>
</feature>
<name>U6MGK5_EIMMA</name>